<dbReference type="AlphaFoldDB" id="A0A917UAC9"/>
<protein>
    <recommendedName>
        <fullName evidence="2">N-acetyltransferase domain-containing protein</fullName>
    </recommendedName>
</protein>
<sequence length="344" mass="36623">MISRVAAADVRVFDRAIHVFGAVPGGGQEFLERPGALAFVASQAEEIFGWCWGYHLVRPDASSMLYLHQLEVAQEHRRRGVGRALLHAFMSAGAQAGATRMFLTTGEANAAARSLYESLGGVLAAQGPTVSYWFLLHPDATASVRPASGPEAGQASVCRVLLLTGVAGVGKSTVADAVGRKLTEAGHVTAVVDTDMLAQFGPPPNAGPAGGRLYDELKCVNLASVWTNFRAAGARFLVAAAVIGTVAQRERYVQSLTGCDIRVVRLIADVDTVRRRLRQRDTGPKLEQHLRTLDEHGPAPTETSVEDFTVTNDRTPAEVAAGILVRAGWMGQVNRPGADRTPPP</sequence>
<feature type="region of interest" description="Disordered" evidence="1">
    <location>
        <begin position="279"/>
        <end position="311"/>
    </location>
</feature>
<name>A0A917UAC9_9ACTN</name>
<comment type="caution">
    <text evidence="3">The sequence shown here is derived from an EMBL/GenBank/DDBJ whole genome shotgun (WGS) entry which is preliminary data.</text>
</comment>
<reference evidence="3" key="1">
    <citation type="journal article" date="2014" name="Int. J. Syst. Evol. Microbiol.">
        <title>Complete genome sequence of Corynebacterium casei LMG S-19264T (=DSM 44701T), isolated from a smear-ripened cheese.</title>
        <authorList>
            <consortium name="US DOE Joint Genome Institute (JGI-PGF)"/>
            <person name="Walter F."/>
            <person name="Albersmeier A."/>
            <person name="Kalinowski J."/>
            <person name="Ruckert C."/>
        </authorList>
    </citation>
    <scope>NUCLEOTIDE SEQUENCE</scope>
    <source>
        <strain evidence="3">JCM 19831</strain>
    </source>
</reference>
<dbReference type="GO" id="GO:0016747">
    <property type="term" value="F:acyltransferase activity, transferring groups other than amino-acyl groups"/>
    <property type="evidence" value="ECO:0007669"/>
    <property type="project" value="InterPro"/>
</dbReference>
<dbReference type="Gene3D" id="3.40.630.30">
    <property type="match status" value="1"/>
</dbReference>
<dbReference type="SUPFAM" id="SSF52540">
    <property type="entry name" value="P-loop containing nucleoside triphosphate hydrolases"/>
    <property type="match status" value="1"/>
</dbReference>
<dbReference type="SUPFAM" id="SSF55729">
    <property type="entry name" value="Acyl-CoA N-acyltransferases (Nat)"/>
    <property type="match status" value="1"/>
</dbReference>
<dbReference type="InterPro" id="IPR027417">
    <property type="entry name" value="P-loop_NTPase"/>
</dbReference>
<dbReference type="PANTHER" id="PTHR43072">
    <property type="entry name" value="N-ACETYLTRANSFERASE"/>
    <property type="match status" value="1"/>
</dbReference>
<accession>A0A917UAC9</accession>
<dbReference type="EMBL" id="BMPI01000059">
    <property type="protein sequence ID" value="GGM69800.1"/>
    <property type="molecule type" value="Genomic_DNA"/>
</dbReference>
<dbReference type="Proteomes" id="UP000642070">
    <property type="component" value="Unassembled WGS sequence"/>
</dbReference>
<dbReference type="Pfam" id="PF00583">
    <property type="entry name" value="Acetyltransf_1"/>
    <property type="match status" value="1"/>
</dbReference>
<evidence type="ECO:0000256" key="1">
    <source>
        <dbReference type="SAM" id="MobiDB-lite"/>
    </source>
</evidence>
<dbReference type="CDD" id="cd04301">
    <property type="entry name" value="NAT_SF"/>
    <property type="match status" value="1"/>
</dbReference>
<gene>
    <name evidence="3" type="ORF">GCM10007977_084440</name>
</gene>
<dbReference type="InterPro" id="IPR016181">
    <property type="entry name" value="Acyl_CoA_acyltransferase"/>
</dbReference>
<reference evidence="3" key="2">
    <citation type="submission" date="2020-09" db="EMBL/GenBank/DDBJ databases">
        <authorList>
            <person name="Sun Q."/>
            <person name="Ohkuma M."/>
        </authorList>
    </citation>
    <scope>NUCLEOTIDE SEQUENCE</scope>
    <source>
        <strain evidence="3">JCM 19831</strain>
    </source>
</reference>
<keyword evidence="4" id="KW-1185">Reference proteome</keyword>
<organism evidence="3 4">
    <name type="scientific">Dactylosporangium sucinum</name>
    <dbReference type="NCBI Taxonomy" id="1424081"/>
    <lineage>
        <taxon>Bacteria</taxon>
        <taxon>Bacillati</taxon>
        <taxon>Actinomycetota</taxon>
        <taxon>Actinomycetes</taxon>
        <taxon>Micromonosporales</taxon>
        <taxon>Micromonosporaceae</taxon>
        <taxon>Dactylosporangium</taxon>
    </lineage>
</organism>
<evidence type="ECO:0000313" key="3">
    <source>
        <dbReference type="EMBL" id="GGM69800.1"/>
    </source>
</evidence>
<dbReference type="Pfam" id="PF13671">
    <property type="entry name" value="AAA_33"/>
    <property type="match status" value="1"/>
</dbReference>
<feature type="compositionally biased region" description="Basic and acidic residues" evidence="1">
    <location>
        <begin position="279"/>
        <end position="297"/>
    </location>
</feature>
<evidence type="ECO:0000313" key="4">
    <source>
        <dbReference type="Proteomes" id="UP000642070"/>
    </source>
</evidence>
<dbReference type="Gene3D" id="3.40.50.300">
    <property type="entry name" value="P-loop containing nucleotide triphosphate hydrolases"/>
    <property type="match status" value="1"/>
</dbReference>
<dbReference type="InterPro" id="IPR000182">
    <property type="entry name" value="GNAT_dom"/>
</dbReference>
<feature type="domain" description="N-acetyltransferase" evidence="2">
    <location>
        <begin position="1"/>
        <end position="141"/>
    </location>
</feature>
<dbReference type="PROSITE" id="PS51186">
    <property type="entry name" value="GNAT"/>
    <property type="match status" value="1"/>
</dbReference>
<proteinExistence type="predicted"/>
<evidence type="ECO:0000259" key="2">
    <source>
        <dbReference type="PROSITE" id="PS51186"/>
    </source>
</evidence>